<feature type="non-terminal residue" evidence="2">
    <location>
        <position position="154"/>
    </location>
</feature>
<proteinExistence type="predicted"/>
<sequence>SHEDKPHVGKKKLIRLDSVAICVSRWSLWCDFHQFWVDKLEITAKIQNYDILMASCLYKVLPLTGYLISMHQDISCVIRTGTSPFNDRGFLCHMTSGLAKCAYFSNKSLKVLIVRSQSGILPAQNWSHRTKKDVGDVQTSPGRSDVPDVPKNRA</sequence>
<reference evidence="2 3" key="1">
    <citation type="journal article" date="2021" name="Nat. Plants">
        <title>The Taxus genome provides insights into paclitaxel biosynthesis.</title>
        <authorList>
            <person name="Xiong X."/>
            <person name="Gou J."/>
            <person name="Liao Q."/>
            <person name="Li Y."/>
            <person name="Zhou Q."/>
            <person name="Bi G."/>
            <person name="Li C."/>
            <person name="Du R."/>
            <person name="Wang X."/>
            <person name="Sun T."/>
            <person name="Guo L."/>
            <person name="Liang H."/>
            <person name="Lu P."/>
            <person name="Wu Y."/>
            <person name="Zhang Z."/>
            <person name="Ro D.K."/>
            <person name="Shang Y."/>
            <person name="Huang S."/>
            <person name="Yan J."/>
        </authorList>
    </citation>
    <scope>NUCLEOTIDE SEQUENCE [LARGE SCALE GENOMIC DNA]</scope>
    <source>
        <strain evidence="2">Ta-2019</strain>
    </source>
</reference>
<accession>A0AA38GXC6</accession>
<name>A0AA38GXC6_TAXCH</name>
<evidence type="ECO:0000256" key="1">
    <source>
        <dbReference type="SAM" id="MobiDB-lite"/>
    </source>
</evidence>
<protein>
    <submittedName>
        <fullName evidence="2">Uncharacterized protein</fullName>
    </submittedName>
</protein>
<organism evidence="2 3">
    <name type="scientific">Taxus chinensis</name>
    <name type="common">Chinese yew</name>
    <name type="synonym">Taxus wallichiana var. chinensis</name>
    <dbReference type="NCBI Taxonomy" id="29808"/>
    <lineage>
        <taxon>Eukaryota</taxon>
        <taxon>Viridiplantae</taxon>
        <taxon>Streptophyta</taxon>
        <taxon>Embryophyta</taxon>
        <taxon>Tracheophyta</taxon>
        <taxon>Spermatophyta</taxon>
        <taxon>Pinopsida</taxon>
        <taxon>Pinidae</taxon>
        <taxon>Conifers II</taxon>
        <taxon>Cupressales</taxon>
        <taxon>Taxaceae</taxon>
        <taxon>Taxus</taxon>
    </lineage>
</organism>
<keyword evidence="3" id="KW-1185">Reference proteome</keyword>
<comment type="caution">
    <text evidence="2">The sequence shown here is derived from an EMBL/GenBank/DDBJ whole genome shotgun (WGS) entry which is preliminary data.</text>
</comment>
<feature type="region of interest" description="Disordered" evidence="1">
    <location>
        <begin position="131"/>
        <end position="154"/>
    </location>
</feature>
<gene>
    <name evidence="2" type="ORF">KI387_002434</name>
</gene>
<feature type="compositionally biased region" description="Basic and acidic residues" evidence="1">
    <location>
        <begin position="145"/>
        <end position="154"/>
    </location>
</feature>
<evidence type="ECO:0000313" key="2">
    <source>
        <dbReference type="EMBL" id="KAH9330326.1"/>
    </source>
</evidence>
<dbReference type="AlphaFoldDB" id="A0AA38GXC6"/>
<evidence type="ECO:0000313" key="3">
    <source>
        <dbReference type="Proteomes" id="UP000824469"/>
    </source>
</evidence>
<feature type="non-terminal residue" evidence="2">
    <location>
        <position position="1"/>
    </location>
</feature>
<dbReference type="Proteomes" id="UP000824469">
    <property type="component" value="Unassembled WGS sequence"/>
</dbReference>
<dbReference type="EMBL" id="JAHRHJ020000001">
    <property type="protein sequence ID" value="KAH9330326.1"/>
    <property type="molecule type" value="Genomic_DNA"/>
</dbReference>